<gene>
    <name evidence="2" type="ORF">SAMN04488557_2389</name>
</gene>
<evidence type="ECO:0000313" key="2">
    <source>
        <dbReference type="EMBL" id="SFV34645.1"/>
    </source>
</evidence>
<feature type="region of interest" description="Disordered" evidence="1">
    <location>
        <begin position="26"/>
        <end position="81"/>
    </location>
</feature>
<dbReference type="AlphaFoldDB" id="A0A1I7NJ14"/>
<keyword evidence="3" id="KW-1185">Reference proteome</keyword>
<reference evidence="3" key="1">
    <citation type="submission" date="2016-10" db="EMBL/GenBank/DDBJ databases">
        <authorList>
            <person name="Varghese N."/>
            <person name="Submissions S."/>
        </authorList>
    </citation>
    <scope>NUCLEOTIDE SEQUENCE [LARGE SCALE GENOMIC DNA]</scope>
    <source>
        <strain evidence="3">DSM 1565</strain>
    </source>
</reference>
<evidence type="ECO:0000256" key="1">
    <source>
        <dbReference type="SAM" id="MobiDB-lite"/>
    </source>
</evidence>
<proteinExistence type="predicted"/>
<organism evidence="2 3">
    <name type="scientific">Hyphomicrobium facile</name>
    <dbReference type="NCBI Taxonomy" id="51670"/>
    <lineage>
        <taxon>Bacteria</taxon>
        <taxon>Pseudomonadati</taxon>
        <taxon>Pseudomonadota</taxon>
        <taxon>Alphaproteobacteria</taxon>
        <taxon>Hyphomicrobiales</taxon>
        <taxon>Hyphomicrobiaceae</taxon>
        <taxon>Hyphomicrobium</taxon>
    </lineage>
</organism>
<feature type="compositionally biased region" description="Basic and acidic residues" evidence="1">
    <location>
        <begin position="67"/>
        <end position="81"/>
    </location>
</feature>
<dbReference type="EMBL" id="FPCH01000002">
    <property type="protein sequence ID" value="SFV34645.1"/>
    <property type="molecule type" value="Genomic_DNA"/>
</dbReference>
<feature type="compositionally biased region" description="Polar residues" evidence="1">
    <location>
        <begin position="45"/>
        <end position="54"/>
    </location>
</feature>
<sequence length="175" mass="18824">MKNSISSVARVGAGIAEMTGNIAQGVRRHASRWSAHADEPIPQNAPDSSKNRANGQPRRQPGLRRAAVSEHHARESEGAIEHRCGLEFDVRRFCSELEEWRAALASLPTEPCAIGYQSPAEQSAAAPNPHRSMVPYEASKSSGSLEANVADAVQRLEGGSIFGPLHSRSPRRAIA</sequence>
<feature type="region of interest" description="Disordered" evidence="1">
    <location>
        <begin position="118"/>
        <end position="139"/>
    </location>
</feature>
<dbReference type="Proteomes" id="UP000199423">
    <property type="component" value="Unassembled WGS sequence"/>
</dbReference>
<dbReference type="RefSeq" id="WP_092867876.1">
    <property type="nucleotide sequence ID" value="NZ_FPCH01000002.1"/>
</dbReference>
<name>A0A1I7NJ14_9HYPH</name>
<accession>A0A1I7NJ14</accession>
<evidence type="ECO:0000313" key="3">
    <source>
        <dbReference type="Proteomes" id="UP000199423"/>
    </source>
</evidence>
<protein>
    <submittedName>
        <fullName evidence="2">Uncharacterized protein</fullName>
    </submittedName>
</protein>